<evidence type="ECO:0000313" key="1">
    <source>
        <dbReference type="EMBL" id="BAQ16982.1"/>
    </source>
</evidence>
<dbReference type="HOGENOM" id="CLU_3063302_0_0_5"/>
<gene>
    <name evidence="1" type="ORF">GL4_1526</name>
</gene>
<dbReference type="KEGG" id="mcg:GL4_1526"/>
<protein>
    <submittedName>
        <fullName evidence="1">Uncharacterized protein</fullName>
    </submittedName>
</protein>
<dbReference type="AlphaFoldDB" id="A0A0A8K368"/>
<evidence type="ECO:0000313" key="2">
    <source>
        <dbReference type="Proteomes" id="UP000031643"/>
    </source>
</evidence>
<organism evidence="1 2">
    <name type="scientific">Methyloceanibacter caenitepidi</name>
    <dbReference type="NCBI Taxonomy" id="1384459"/>
    <lineage>
        <taxon>Bacteria</taxon>
        <taxon>Pseudomonadati</taxon>
        <taxon>Pseudomonadota</taxon>
        <taxon>Alphaproteobacteria</taxon>
        <taxon>Hyphomicrobiales</taxon>
        <taxon>Hyphomicrobiaceae</taxon>
        <taxon>Methyloceanibacter</taxon>
    </lineage>
</organism>
<accession>A0A0A8K368</accession>
<keyword evidence="2" id="KW-1185">Reference proteome</keyword>
<proteinExistence type="predicted"/>
<dbReference type="EMBL" id="AP014648">
    <property type="protein sequence ID" value="BAQ16982.1"/>
    <property type="molecule type" value="Genomic_DNA"/>
</dbReference>
<name>A0A0A8K368_9HYPH</name>
<sequence length="53" mass="6056">MERYGLDKGIRNKTVEVLASKAADSLPKRLLCLEVRKALKTRQDWLGQPICNE</sequence>
<reference evidence="1 2" key="1">
    <citation type="submission" date="2014-09" db="EMBL/GenBank/DDBJ databases">
        <title>Genome sequencing of Methyloceanibacter caenitepidi Gela4.</title>
        <authorList>
            <person name="Takeuchi M."/>
            <person name="Susumu S."/>
            <person name="Kamagata Y."/>
            <person name="Oshima K."/>
            <person name="Hattori M."/>
            <person name="Iwasaki W."/>
        </authorList>
    </citation>
    <scope>NUCLEOTIDE SEQUENCE [LARGE SCALE GENOMIC DNA]</scope>
    <source>
        <strain evidence="1 2">Gela4</strain>
    </source>
</reference>
<dbReference type="Proteomes" id="UP000031643">
    <property type="component" value="Chromosome"/>
</dbReference>